<dbReference type="EnsemblMetazoa" id="GPAI042812-RA">
    <property type="protein sequence ID" value="GPAI042812-PA"/>
    <property type="gene ID" value="GPAI042812"/>
</dbReference>
<reference evidence="3" key="2">
    <citation type="submission" date="2020-05" db="UniProtKB">
        <authorList>
            <consortium name="EnsemblMetazoa"/>
        </authorList>
    </citation>
    <scope>IDENTIFICATION</scope>
    <source>
        <strain evidence="3">IAEA</strain>
    </source>
</reference>
<dbReference type="InterPro" id="IPR042449">
    <property type="entry name" value="Ub-E1_IAD_1"/>
</dbReference>
<dbReference type="Gene3D" id="3.50.50.80">
    <property type="entry name" value="Ubiquitin-activating enzyme E1, inactive adenylation domain, subdomain 1"/>
    <property type="match status" value="1"/>
</dbReference>
<feature type="region of interest" description="Disordered" evidence="2">
    <location>
        <begin position="199"/>
        <end position="219"/>
    </location>
</feature>
<dbReference type="GO" id="GO:0008641">
    <property type="term" value="F:ubiquitin-like modifier activating enzyme activity"/>
    <property type="evidence" value="ECO:0007669"/>
    <property type="project" value="InterPro"/>
</dbReference>
<name>A0A1B0AE46_GLOPL</name>
<dbReference type="AlphaFoldDB" id="A0A1B0AE46"/>
<accession>A0A1B0AE46</accession>
<evidence type="ECO:0000256" key="2">
    <source>
        <dbReference type="SAM" id="MobiDB-lite"/>
    </source>
</evidence>
<organism evidence="3 4">
    <name type="scientific">Glossina pallidipes</name>
    <name type="common">Tsetse fly</name>
    <dbReference type="NCBI Taxonomy" id="7398"/>
    <lineage>
        <taxon>Eukaryota</taxon>
        <taxon>Metazoa</taxon>
        <taxon>Ecdysozoa</taxon>
        <taxon>Arthropoda</taxon>
        <taxon>Hexapoda</taxon>
        <taxon>Insecta</taxon>
        <taxon>Pterygota</taxon>
        <taxon>Neoptera</taxon>
        <taxon>Endopterygota</taxon>
        <taxon>Diptera</taxon>
        <taxon>Brachycera</taxon>
        <taxon>Muscomorpha</taxon>
        <taxon>Hippoboscoidea</taxon>
        <taxon>Glossinidae</taxon>
        <taxon>Glossina</taxon>
    </lineage>
</organism>
<dbReference type="STRING" id="7398.A0A1B0AE46"/>
<comment type="pathway">
    <text evidence="1">Protein modification.</text>
</comment>
<evidence type="ECO:0008006" key="5">
    <source>
        <dbReference type="Google" id="ProtNLM"/>
    </source>
</evidence>
<dbReference type="Proteomes" id="UP000092445">
    <property type="component" value="Unassembled WGS sequence"/>
</dbReference>
<reference evidence="4" key="1">
    <citation type="submission" date="2014-03" db="EMBL/GenBank/DDBJ databases">
        <authorList>
            <person name="Aksoy S."/>
            <person name="Warren W."/>
            <person name="Wilson R.K."/>
        </authorList>
    </citation>
    <scope>NUCLEOTIDE SEQUENCE [LARGE SCALE GENOMIC DNA]</scope>
    <source>
        <strain evidence="4">IAEA</strain>
    </source>
</reference>
<evidence type="ECO:0000313" key="4">
    <source>
        <dbReference type="Proteomes" id="UP000092445"/>
    </source>
</evidence>
<proteinExistence type="predicted"/>
<dbReference type="InterPro" id="IPR035985">
    <property type="entry name" value="Ubiquitin-activating_enz"/>
</dbReference>
<sequence>MFSARGGRVENPAGYYQRQNDNWCHVDYYHSQQCYQTNCGCHDYLYNHYRDNCDCYFPHCLLHFYEQQLCSLTPILVASSICLFLLHIQSFSKGITITFHGLTIRELPCGKLFLLYIQSFSQRITITFHSQTIHELSCVEIRSQGREDSVTRKRMFVKDKAFWSIFNNFICVSSLEGGQFAAAMLEAVPCVVKERLSPSAKDRPPNVDTPFPFERGNDKVSNDSGQKLLHMANVLISGLSDVGAEITKNILSGVSAVKLNDHRIVTKEDFGAQLLK</sequence>
<evidence type="ECO:0000256" key="1">
    <source>
        <dbReference type="ARBA" id="ARBA00043952"/>
    </source>
</evidence>
<keyword evidence="4" id="KW-1185">Reference proteome</keyword>
<dbReference type="VEuPathDB" id="VectorBase:GPAI042812"/>
<protein>
    <recommendedName>
        <fullName evidence="5">THIF-type NAD/FAD binding fold domain-containing protein</fullName>
    </recommendedName>
</protein>
<dbReference type="SUPFAM" id="SSF69572">
    <property type="entry name" value="Activating enzymes of the ubiquitin-like proteins"/>
    <property type="match status" value="1"/>
</dbReference>
<evidence type="ECO:0000313" key="3">
    <source>
        <dbReference type="EnsemblMetazoa" id="GPAI042812-PA"/>
    </source>
</evidence>